<dbReference type="AlphaFoldDB" id="A0A2W1DEQ2"/>
<feature type="chain" id="PRO_5042700852" evidence="1">
    <location>
        <begin position="17"/>
        <end position="287"/>
    </location>
</feature>
<dbReference type="Gene3D" id="2.120.10.30">
    <property type="entry name" value="TolB, C-terminal domain"/>
    <property type="match status" value="1"/>
</dbReference>
<evidence type="ECO:0000313" key="2">
    <source>
        <dbReference type="EMBL" id="KAF7575235.1"/>
    </source>
</evidence>
<keyword evidence="5" id="KW-1185">Reference proteome</keyword>
<dbReference type="OrthoDB" id="5958943at2759"/>
<dbReference type="EMBL" id="NRDI02000007">
    <property type="protein sequence ID" value="KAI1515018.1"/>
    <property type="molecule type" value="Genomic_DNA"/>
</dbReference>
<dbReference type="OMA" id="PIPRWPT"/>
<dbReference type="EMBL" id="NQIK02000002">
    <property type="protein sequence ID" value="KAF7575235.1"/>
    <property type="molecule type" value="Genomic_DNA"/>
</dbReference>
<reference evidence="3" key="2">
    <citation type="submission" date="2021-05" db="EMBL/GenBank/DDBJ databases">
        <authorList>
            <person name="Moolhuijzen P.M."/>
            <person name="Moffat C.S."/>
        </authorList>
    </citation>
    <scope>NUCLEOTIDE SEQUENCE</scope>
    <source>
        <strain evidence="3">86-124</strain>
    </source>
</reference>
<reference evidence="5" key="4">
    <citation type="journal article" date="2022" name="Microb. Genom.">
        <title>A global pangenome for the wheat fungal pathogen Pyrenophora tritici-repentis and prediction of effector protein structural homology.</title>
        <authorList>
            <person name="Moolhuijzen P.M."/>
            <person name="See P.T."/>
            <person name="Shi G."/>
            <person name="Powell H.R."/>
            <person name="Cockram J."/>
            <person name="Jorgensen L.N."/>
            <person name="Benslimane H."/>
            <person name="Strelkov S.E."/>
            <person name="Turner J."/>
            <person name="Liu Z."/>
            <person name="Moffat C.S."/>
        </authorList>
    </citation>
    <scope>NUCLEOTIDE SEQUENCE [LARGE SCALE GENOMIC DNA]</scope>
</reference>
<sequence length="287" mass="30803">MLSLVPLIGLLRLATAQSFIVLDTGLSQSSTSILQWPTSLRRLAQGGSNNTTLTQFKAEANTSPIGAQALAYSPSFTFLFSATGQGIIRTSLDCSSSSTILSSNQIPSLTIAETEQKTYYSDPSTFSIQKADFNGETTQLVRNIAQGTNLHATGIVVDKARGWIYWTAASSSNNNGATATGSLFRAALNGTDNAQLLVNGITAAPGQLRIVVDSLFWLENTASTTNIKYLDRYISQLPATPTTPFTSVPTGVLISSSQSPLFSVVNDRDEVQKLAISSFYVYRDEFN</sequence>
<reference evidence="3" key="3">
    <citation type="journal article" date="2022" name="bioRxiv">
        <title>A global pangenome for the wheat fungal pathogen Pyrenophora tritici-repentis and prediction of effector protein structural homology.</title>
        <authorList>
            <person name="Moolhuijzen P."/>
            <person name="See P.T."/>
            <person name="Shi G."/>
            <person name="Powell H.R."/>
            <person name="Cockram J."/>
            <person name="Jorgensen L.N."/>
            <person name="Benslimane H."/>
            <person name="Strelkov S.E."/>
            <person name="Turner J."/>
            <person name="Liu Z."/>
            <person name="Moffat C.S."/>
        </authorList>
    </citation>
    <scope>NUCLEOTIDE SEQUENCE</scope>
    <source>
        <strain evidence="3">86-124</strain>
    </source>
</reference>
<evidence type="ECO:0000313" key="4">
    <source>
        <dbReference type="Proteomes" id="UP000245464"/>
    </source>
</evidence>
<organism evidence="2 4">
    <name type="scientific">Pyrenophora tritici-repentis</name>
    <dbReference type="NCBI Taxonomy" id="45151"/>
    <lineage>
        <taxon>Eukaryota</taxon>
        <taxon>Fungi</taxon>
        <taxon>Dikarya</taxon>
        <taxon>Ascomycota</taxon>
        <taxon>Pezizomycotina</taxon>
        <taxon>Dothideomycetes</taxon>
        <taxon>Pleosporomycetidae</taxon>
        <taxon>Pleosporales</taxon>
        <taxon>Pleosporineae</taxon>
        <taxon>Pleosporaceae</taxon>
        <taxon>Pyrenophora</taxon>
    </lineage>
</organism>
<feature type="signal peptide" evidence="1">
    <location>
        <begin position="1"/>
        <end position="16"/>
    </location>
</feature>
<evidence type="ECO:0000313" key="5">
    <source>
        <dbReference type="Proteomes" id="UP000249757"/>
    </source>
</evidence>
<reference evidence="2 4" key="1">
    <citation type="journal article" date="2018" name="BMC Genomics">
        <title>Comparative genomics of the wheat fungal pathogen Pyrenophora tritici-repentis reveals chromosomal variations and genome plasticity.</title>
        <authorList>
            <person name="Moolhuijzen P."/>
            <person name="See P.T."/>
            <person name="Hane J.K."/>
            <person name="Shi G."/>
            <person name="Liu Z."/>
            <person name="Oliver R.P."/>
            <person name="Moffat C.S."/>
        </authorList>
    </citation>
    <scope>NUCLEOTIDE SEQUENCE [LARGE SCALE GENOMIC DNA]</scope>
    <source>
        <strain evidence="2">M4</strain>
    </source>
</reference>
<gene>
    <name evidence="3" type="ORF">Ptr86124_006341</name>
    <name evidence="2" type="ORF">PtrM4_068590</name>
</gene>
<evidence type="ECO:0000313" key="3">
    <source>
        <dbReference type="EMBL" id="KAI1515018.1"/>
    </source>
</evidence>
<dbReference type="InterPro" id="IPR011042">
    <property type="entry name" value="6-blade_b-propeller_TolB-like"/>
</dbReference>
<comment type="caution">
    <text evidence="2">The sequence shown here is derived from an EMBL/GenBank/DDBJ whole genome shotgun (WGS) entry which is preliminary data.</text>
</comment>
<dbReference type="SUPFAM" id="SSF63825">
    <property type="entry name" value="YWTD domain"/>
    <property type="match status" value="1"/>
</dbReference>
<dbReference type="Proteomes" id="UP000245464">
    <property type="component" value="Chromosome 2"/>
</dbReference>
<keyword evidence="1" id="KW-0732">Signal</keyword>
<dbReference type="Proteomes" id="UP000249757">
    <property type="component" value="Unassembled WGS sequence"/>
</dbReference>
<proteinExistence type="predicted"/>
<protein>
    <submittedName>
        <fullName evidence="2">Periplasmic protein TonB</fullName>
    </submittedName>
</protein>
<name>A0A2W1DEQ2_9PLEO</name>
<evidence type="ECO:0000256" key="1">
    <source>
        <dbReference type="SAM" id="SignalP"/>
    </source>
</evidence>
<accession>A0A2W1DEQ2</accession>